<comment type="function">
    <text evidence="6">This is one of the proteins that bind and probably mediate the attachment of the 5S RNA into the large ribosomal subunit, where it forms part of the central protuberance.</text>
</comment>
<organism evidence="7 8">
    <name type="scientific">Methanonatronarchaeum thermophilum</name>
    <dbReference type="NCBI Taxonomy" id="1927129"/>
    <lineage>
        <taxon>Archaea</taxon>
        <taxon>Methanobacteriati</taxon>
        <taxon>Methanobacteriota</taxon>
        <taxon>Methanonatronarchaeia</taxon>
        <taxon>Methanonatronarchaeales</taxon>
        <taxon>Methanonatronarchaeaceae</taxon>
        <taxon>Methanonatronarchaeum</taxon>
    </lineage>
</organism>
<keyword evidence="4 6" id="KW-0689">Ribosomal protein</keyword>
<protein>
    <recommendedName>
        <fullName evidence="6">Large ribosomal subunit protein uL18</fullName>
    </recommendedName>
</protein>
<dbReference type="Gene3D" id="3.30.420.100">
    <property type="match status" value="1"/>
</dbReference>
<dbReference type="InterPro" id="IPR057267">
    <property type="entry name" value="Rbsml_uL18_arch"/>
</dbReference>
<dbReference type="NCBIfam" id="NF006342">
    <property type="entry name" value="PRK08569.1"/>
    <property type="match status" value="1"/>
</dbReference>
<dbReference type="RefSeq" id="WP_086636883.1">
    <property type="nucleotide sequence ID" value="NZ_MRZU01000003.1"/>
</dbReference>
<evidence type="ECO:0000256" key="6">
    <source>
        <dbReference type="HAMAP-Rule" id="MF_01337"/>
    </source>
</evidence>
<comment type="subunit">
    <text evidence="6">Part of the 50S ribosomal subunit. Contacts the 5S and 23S rRNAs.</text>
</comment>
<evidence type="ECO:0000256" key="5">
    <source>
        <dbReference type="ARBA" id="ARBA00023274"/>
    </source>
</evidence>
<comment type="caution">
    <text evidence="7">The sequence shown here is derived from an EMBL/GenBank/DDBJ whole genome shotgun (WGS) entry which is preliminary data.</text>
</comment>
<dbReference type="GO" id="GO:0000027">
    <property type="term" value="P:ribosomal large subunit assembly"/>
    <property type="evidence" value="ECO:0007669"/>
    <property type="project" value="TreeGrafter"/>
</dbReference>
<name>A0A1Y3GC52_9EURY</name>
<dbReference type="EMBL" id="MRZU01000003">
    <property type="protein sequence ID" value="OUJ18827.1"/>
    <property type="molecule type" value="Genomic_DNA"/>
</dbReference>
<dbReference type="GO" id="GO:0006412">
    <property type="term" value="P:translation"/>
    <property type="evidence" value="ECO:0007669"/>
    <property type="project" value="UniProtKB-UniRule"/>
</dbReference>
<dbReference type="GO" id="GO:0003735">
    <property type="term" value="F:structural constituent of ribosome"/>
    <property type="evidence" value="ECO:0007669"/>
    <property type="project" value="InterPro"/>
</dbReference>
<keyword evidence="5 6" id="KW-0687">Ribonucleoprotein</keyword>
<dbReference type="PANTHER" id="PTHR23410:SF12">
    <property type="entry name" value="LARGE RIBOSOMAL SUBUNIT PROTEIN UL18"/>
    <property type="match status" value="1"/>
</dbReference>
<keyword evidence="3 6" id="KW-0694">RNA-binding</keyword>
<dbReference type="AlphaFoldDB" id="A0A1Y3GC52"/>
<evidence type="ECO:0000256" key="4">
    <source>
        <dbReference type="ARBA" id="ARBA00022980"/>
    </source>
</evidence>
<dbReference type="InterPro" id="IPR005485">
    <property type="entry name" value="Rbsml_uL18_euk_arch"/>
</dbReference>
<evidence type="ECO:0000313" key="7">
    <source>
        <dbReference type="EMBL" id="OUJ18827.1"/>
    </source>
</evidence>
<evidence type="ECO:0000256" key="2">
    <source>
        <dbReference type="ARBA" id="ARBA00022730"/>
    </source>
</evidence>
<dbReference type="PANTHER" id="PTHR23410">
    <property type="entry name" value="RIBOSOMAL PROTEIN L5-RELATED"/>
    <property type="match status" value="1"/>
</dbReference>
<dbReference type="GO" id="GO:0008097">
    <property type="term" value="F:5S rRNA binding"/>
    <property type="evidence" value="ECO:0007669"/>
    <property type="project" value="InterPro"/>
</dbReference>
<dbReference type="InterPro" id="IPR057268">
    <property type="entry name" value="Ribosomal_L18"/>
</dbReference>
<dbReference type="Proteomes" id="UP000195137">
    <property type="component" value="Unassembled WGS sequence"/>
</dbReference>
<dbReference type="CDD" id="cd00432">
    <property type="entry name" value="Ribosomal_L18_L5e"/>
    <property type="match status" value="1"/>
</dbReference>
<evidence type="ECO:0000256" key="1">
    <source>
        <dbReference type="ARBA" id="ARBA00007116"/>
    </source>
</evidence>
<dbReference type="Pfam" id="PF17144">
    <property type="entry name" value="Ribosomal_L5e"/>
    <property type="match status" value="1"/>
</dbReference>
<evidence type="ECO:0000256" key="3">
    <source>
        <dbReference type="ARBA" id="ARBA00022884"/>
    </source>
</evidence>
<dbReference type="OrthoDB" id="8644at2157"/>
<dbReference type="HAMAP" id="MF_01337_A">
    <property type="entry name" value="Ribosomal_uL18_A"/>
    <property type="match status" value="1"/>
</dbReference>
<dbReference type="GO" id="GO:0022625">
    <property type="term" value="C:cytosolic large ribosomal subunit"/>
    <property type="evidence" value="ECO:0007669"/>
    <property type="project" value="TreeGrafter"/>
</dbReference>
<gene>
    <name evidence="6" type="primary">rpl18</name>
    <name evidence="7" type="ORF">AMET1_0478</name>
</gene>
<keyword evidence="8" id="KW-1185">Reference proteome</keyword>
<accession>A0A1Y3GC52</accession>
<keyword evidence="2 6" id="KW-0699">rRNA-binding</keyword>
<reference evidence="7 8" key="1">
    <citation type="submission" date="2016-12" db="EMBL/GenBank/DDBJ databases">
        <title>Discovery of methanogenic haloarchaea.</title>
        <authorList>
            <person name="Sorokin D.Y."/>
            <person name="Makarova K.S."/>
            <person name="Abbas B."/>
            <person name="Ferrer M."/>
            <person name="Golyshin P.N."/>
        </authorList>
    </citation>
    <scope>NUCLEOTIDE SEQUENCE [LARGE SCALE GENOMIC DNA]</scope>
    <source>
        <strain evidence="7">AMET1</strain>
    </source>
</reference>
<comment type="similarity">
    <text evidence="1 6">Belongs to the universal ribosomal protein uL18 family.</text>
</comment>
<sequence>MTERIPLKRRIKDKTDYSQRLELLKSGKPRLVVRRSQKYFTVQIARYDHQTASDHIICGCNSKNLNKYGWKASGGNTSAAYLTGYKCGLKALNKDINTAIPDIGVNRISKGSNLFAAIKGAADAGLQTPINEEIAPSEERIRGEHIANYAEKGDFSQYREKGLDPAELPTHFETVKQNIKQEIGD</sequence>
<evidence type="ECO:0000313" key="8">
    <source>
        <dbReference type="Proteomes" id="UP000195137"/>
    </source>
</evidence>
<proteinExistence type="inferred from homology"/>
<dbReference type="SUPFAM" id="SSF53137">
    <property type="entry name" value="Translational machinery components"/>
    <property type="match status" value="1"/>
</dbReference>